<organism evidence="3 4">
    <name type="scientific">Ceutorhynchus assimilis</name>
    <name type="common">cabbage seed weevil</name>
    <dbReference type="NCBI Taxonomy" id="467358"/>
    <lineage>
        <taxon>Eukaryota</taxon>
        <taxon>Metazoa</taxon>
        <taxon>Ecdysozoa</taxon>
        <taxon>Arthropoda</taxon>
        <taxon>Hexapoda</taxon>
        <taxon>Insecta</taxon>
        <taxon>Pterygota</taxon>
        <taxon>Neoptera</taxon>
        <taxon>Endopterygota</taxon>
        <taxon>Coleoptera</taxon>
        <taxon>Polyphaga</taxon>
        <taxon>Cucujiformia</taxon>
        <taxon>Curculionidae</taxon>
        <taxon>Ceutorhynchinae</taxon>
        <taxon>Ceutorhynchus</taxon>
    </lineage>
</organism>
<protein>
    <submittedName>
        <fullName evidence="3">Uncharacterized protein</fullName>
    </submittedName>
</protein>
<name>A0A9N9QL17_9CUCU</name>
<keyword evidence="1" id="KW-0175">Coiled coil</keyword>
<keyword evidence="4" id="KW-1185">Reference proteome</keyword>
<evidence type="ECO:0000256" key="1">
    <source>
        <dbReference type="SAM" id="Coils"/>
    </source>
</evidence>
<dbReference type="AlphaFoldDB" id="A0A9N9QL17"/>
<dbReference type="Proteomes" id="UP001152799">
    <property type="component" value="Chromosome 5"/>
</dbReference>
<evidence type="ECO:0000313" key="4">
    <source>
        <dbReference type="Proteomes" id="UP001152799"/>
    </source>
</evidence>
<sequence>MHELSVAQSTNKEPCGSQNWRKSISPGPKDIDSIYSLLIELKGEVGQLSNNITEVKTSFEFLNGMYEEQRQWNKVMGEMIEETKNENKKLRDELSLVQTKLAEMEAEKVSNKLIINGAFEIGDTEETLLERSIKVLKHIDDSIVKQNIANVKTILVKQKPPMASVSFDNPEYRIITCMLNRFIKFALDSIDFFEV</sequence>
<evidence type="ECO:0000313" key="3">
    <source>
        <dbReference type="EMBL" id="CAG9769754.1"/>
    </source>
</evidence>
<accession>A0A9N9QL17</accession>
<dbReference type="EMBL" id="OU892281">
    <property type="protein sequence ID" value="CAG9769754.1"/>
    <property type="molecule type" value="Genomic_DNA"/>
</dbReference>
<evidence type="ECO:0000256" key="2">
    <source>
        <dbReference type="SAM" id="MobiDB-lite"/>
    </source>
</evidence>
<feature type="compositionally biased region" description="Polar residues" evidence="2">
    <location>
        <begin position="1"/>
        <end position="22"/>
    </location>
</feature>
<gene>
    <name evidence="3" type="ORF">CEUTPL_LOCUS10255</name>
</gene>
<proteinExistence type="predicted"/>
<feature type="coiled-coil region" evidence="1">
    <location>
        <begin position="73"/>
        <end position="107"/>
    </location>
</feature>
<feature type="region of interest" description="Disordered" evidence="2">
    <location>
        <begin position="1"/>
        <end position="24"/>
    </location>
</feature>
<reference evidence="3" key="1">
    <citation type="submission" date="2022-01" db="EMBL/GenBank/DDBJ databases">
        <authorList>
            <person name="King R."/>
        </authorList>
    </citation>
    <scope>NUCLEOTIDE SEQUENCE</scope>
</reference>
<dbReference type="OrthoDB" id="6762284at2759"/>